<reference evidence="1" key="1">
    <citation type="journal article" date="2021" name="Proc. Natl. Acad. Sci. U.S.A.">
        <title>A Catalog of Tens of Thousands of Viruses from Human Metagenomes Reveals Hidden Associations with Chronic Diseases.</title>
        <authorList>
            <person name="Tisza M.J."/>
            <person name="Buck C.B."/>
        </authorList>
    </citation>
    <scope>NUCLEOTIDE SEQUENCE</scope>
    <source>
        <strain evidence="1">CtYA416</strain>
    </source>
</reference>
<protein>
    <submittedName>
        <fullName evidence="1">Protein recA</fullName>
    </submittedName>
</protein>
<sequence>MGLLLDRVAEVSGYSPEQGLYDVAYSTGFLNFDHLNGFRLNTYDDSGKPIQKKLYGILDGSYNLLIGRSGSGKSTFAVQAGANIISQFDNAEMMIQSIEGGITIPRLETLTGFIGDELFERVSIKNSGITAESVYDDIYTIYETKIKNKEKFLYDTGMRDSKGNAIMKFVPTVVVIDSIALLSPERIADKGELSGQMGATAMAKSNTALLKSVIQLIKAANIILLVINHITEKIEANPMMHTKGALSYLKQGESLPGGKAVTYLANNIVRFDDTKFKDDTTFGFTGARVDLSLCKSRTNKAGKVTPLIFSQADGFDSLYSIMIMLKDSGAIASKGAYLALDGYENKFRTKDFKELFMTDEVFRQAVMLKANEELNKLLSNTPGADSKSRVNLTKNLMESLRALED</sequence>
<proteinExistence type="predicted"/>
<accession>A0A8S5UT82</accession>
<dbReference type="InterPro" id="IPR027417">
    <property type="entry name" value="P-loop_NTPase"/>
</dbReference>
<name>A0A8S5UT82_9CAUD</name>
<dbReference type="Gene3D" id="3.40.50.300">
    <property type="entry name" value="P-loop containing nucleotide triphosphate hydrolases"/>
    <property type="match status" value="1"/>
</dbReference>
<evidence type="ECO:0000313" key="1">
    <source>
        <dbReference type="EMBL" id="DAF97704.1"/>
    </source>
</evidence>
<dbReference type="EMBL" id="BK016136">
    <property type="protein sequence ID" value="DAF97704.1"/>
    <property type="molecule type" value="Genomic_DNA"/>
</dbReference>
<dbReference type="SUPFAM" id="SSF52540">
    <property type="entry name" value="P-loop containing nucleoside triphosphate hydrolases"/>
    <property type="match status" value="1"/>
</dbReference>
<organism evidence="1">
    <name type="scientific">Myoviridae sp. ctYA416</name>
    <dbReference type="NCBI Taxonomy" id="2825125"/>
    <lineage>
        <taxon>Viruses</taxon>
        <taxon>Duplodnaviria</taxon>
        <taxon>Heunggongvirae</taxon>
        <taxon>Uroviricota</taxon>
        <taxon>Caudoviricetes</taxon>
    </lineage>
</organism>